<accession>A0A4Z2FYX9</accession>
<name>A0A4Z2FYX9_9TELE</name>
<feature type="region of interest" description="Disordered" evidence="1">
    <location>
        <begin position="15"/>
        <end position="51"/>
    </location>
</feature>
<evidence type="ECO:0000313" key="3">
    <source>
        <dbReference type="Proteomes" id="UP000314294"/>
    </source>
</evidence>
<evidence type="ECO:0000313" key="2">
    <source>
        <dbReference type="EMBL" id="TNN46459.1"/>
    </source>
</evidence>
<gene>
    <name evidence="2" type="ORF">EYF80_043317</name>
</gene>
<dbReference type="Proteomes" id="UP000314294">
    <property type="component" value="Unassembled WGS sequence"/>
</dbReference>
<organism evidence="2 3">
    <name type="scientific">Liparis tanakae</name>
    <name type="common">Tanaka's snailfish</name>
    <dbReference type="NCBI Taxonomy" id="230148"/>
    <lineage>
        <taxon>Eukaryota</taxon>
        <taxon>Metazoa</taxon>
        <taxon>Chordata</taxon>
        <taxon>Craniata</taxon>
        <taxon>Vertebrata</taxon>
        <taxon>Euteleostomi</taxon>
        <taxon>Actinopterygii</taxon>
        <taxon>Neopterygii</taxon>
        <taxon>Teleostei</taxon>
        <taxon>Neoteleostei</taxon>
        <taxon>Acanthomorphata</taxon>
        <taxon>Eupercaria</taxon>
        <taxon>Perciformes</taxon>
        <taxon>Cottioidei</taxon>
        <taxon>Cottales</taxon>
        <taxon>Liparidae</taxon>
        <taxon>Liparis</taxon>
    </lineage>
</organism>
<dbReference type="EMBL" id="SRLO01000787">
    <property type="protein sequence ID" value="TNN46459.1"/>
    <property type="molecule type" value="Genomic_DNA"/>
</dbReference>
<comment type="caution">
    <text evidence="2">The sequence shown here is derived from an EMBL/GenBank/DDBJ whole genome shotgun (WGS) entry which is preliminary data.</text>
</comment>
<reference evidence="2 3" key="1">
    <citation type="submission" date="2019-03" db="EMBL/GenBank/DDBJ databases">
        <title>First draft genome of Liparis tanakae, snailfish: a comprehensive survey of snailfish specific genes.</title>
        <authorList>
            <person name="Kim W."/>
            <person name="Song I."/>
            <person name="Jeong J.-H."/>
            <person name="Kim D."/>
            <person name="Kim S."/>
            <person name="Ryu S."/>
            <person name="Song J.Y."/>
            <person name="Lee S.K."/>
        </authorList>
    </citation>
    <scope>NUCLEOTIDE SEQUENCE [LARGE SCALE GENOMIC DNA]</scope>
    <source>
        <tissue evidence="2">Muscle</tissue>
    </source>
</reference>
<evidence type="ECO:0000256" key="1">
    <source>
        <dbReference type="SAM" id="MobiDB-lite"/>
    </source>
</evidence>
<keyword evidence="3" id="KW-1185">Reference proteome</keyword>
<proteinExistence type="predicted"/>
<feature type="compositionally biased region" description="Gly residues" evidence="1">
    <location>
        <begin position="22"/>
        <end position="31"/>
    </location>
</feature>
<protein>
    <submittedName>
        <fullName evidence="2">Uncharacterized protein</fullName>
    </submittedName>
</protein>
<sequence length="51" mass="5307">MFRPIMMSSSSFSICSSHSSAGPGGWGGGGESRPWSRPWSSWRSGEATAAG</sequence>
<dbReference type="AlphaFoldDB" id="A0A4Z2FYX9"/>
<feature type="compositionally biased region" description="Low complexity" evidence="1">
    <location>
        <begin position="32"/>
        <end position="44"/>
    </location>
</feature>